<dbReference type="eggNOG" id="COG3832">
    <property type="taxonomic scope" value="Bacteria"/>
</dbReference>
<dbReference type="InterPro" id="IPR013538">
    <property type="entry name" value="ASHA1/2-like_C"/>
</dbReference>
<sequence>MKKSPITVQASIAAPLQKVWDYWTGPEHITQWNQASEDWHCPKASNDLRTGGKFSSTMAAKDGSMSFDFEGVYDEVIPGELIRYTMADGREVSISFEVKDGMTLVIETFDPESMHSEELQRAGWQAIMDNFKRYVETMSRD</sequence>
<comment type="similarity">
    <text evidence="1">Belongs to the AHA1 family.</text>
</comment>
<dbReference type="Gene3D" id="3.30.530.20">
    <property type="match status" value="1"/>
</dbReference>
<name>M7X9Y0_9BACT</name>
<evidence type="ECO:0000313" key="4">
    <source>
        <dbReference type="Proteomes" id="UP000010953"/>
    </source>
</evidence>
<dbReference type="SUPFAM" id="SSF55961">
    <property type="entry name" value="Bet v1-like"/>
    <property type="match status" value="1"/>
</dbReference>
<proteinExistence type="inferred from homology"/>
<dbReference type="AlphaFoldDB" id="M7X9Y0"/>
<dbReference type="EMBL" id="AMZY02000019">
    <property type="protein sequence ID" value="EMS31433.1"/>
    <property type="molecule type" value="Genomic_DNA"/>
</dbReference>
<protein>
    <submittedName>
        <fullName evidence="3">Polyketide cyclase (CypC)</fullName>
    </submittedName>
</protein>
<evidence type="ECO:0000313" key="3">
    <source>
        <dbReference type="EMBL" id="EMS31433.1"/>
    </source>
</evidence>
<evidence type="ECO:0000256" key="1">
    <source>
        <dbReference type="ARBA" id="ARBA00006817"/>
    </source>
</evidence>
<dbReference type="OrthoDB" id="384974at2"/>
<dbReference type="InterPro" id="IPR023393">
    <property type="entry name" value="START-like_dom_sf"/>
</dbReference>
<dbReference type="STRING" id="1239962.C943_02088"/>
<reference evidence="3" key="1">
    <citation type="submission" date="2013-01" db="EMBL/GenBank/DDBJ databases">
        <title>Genome assembly of Mariniradius saccharolyticus AK6.</title>
        <authorList>
            <person name="Vaidya B."/>
            <person name="Khatri I."/>
            <person name="Tanuku N.R.S."/>
            <person name="Subramanian S."/>
            <person name="Pinnaka A."/>
        </authorList>
    </citation>
    <scope>NUCLEOTIDE SEQUENCE [LARGE SCALE GENOMIC DNA]</scope>
    <source>
        <strain evidence="3">AK6</strain>
    </source>
</reference>
<keyword evidence="4" id="KW-1185">Reference proteome</keyword>
<gene>
    <name evidence="3" type="ORF">C943_02088</name>
</gene>
<dbReference type="Proteomes" id="UP000010953">
    <property type="component" value="Unassembled WGS sequence"/>
</dbReference>
<organism evidence="3 4">
    <name type="scientific">Mariniradius saccharolyticus AK6</name>
    <dbReference type="NCBI Taxonomy" id="1239962"/>
    <lineage>
        <taxon>Bacteria</taxon>
        <taxon>Pseudomonadati</taxon>
        <taxon>Bacteroidota</taxon>
        <taxon>Cytophagia</taxon>
        <taxon>Cytophagales</taxon>
        <taxon>Cyclobacteriaceae</taxon>
        <taxon>Mariniradius</taxon>
    </lineage>
</organism>
<dbReference type="Pfam" id="PF08327">
    <property type="entry name" value="AHSA1"/>
    <property type="match status" value="1"/>
</dbReference>
<dbReference type="RefSeq" id="WP_008630624.1">
    <property type="nucleotide sequence ID" value="NZ_AMZY02000019.1"/>
</dbReference>
<dbReference type="InParanoid" id="M7X9Y0"/>
<feature type="domain" description="Activator of Hsp90 ATPase homologue 1/2-like C-terminal" evidence="2">
    <location>
        <begin position="14"/>
        <end position="136"/>
    </location>
</feature>
<accession>M7X9Y0</accession>
<comment type="caution">
    <text evidence="3">The sequence shown here is derived from an EMBL/GenBank/DDBJ whole genome shotgun (WGS) entry which is preliminary data.</text>
</comment>
<dbReference type="CDD" id="cd08897">
    <property type="entry name" value="SRPBCC_CalC_Aha1-like_4"/>
    <property type="match status" value="1"/>
</dbReference>
<evidence type="ECO:0000259" key="2">
    <source>
        <dbReference type="Pfam" id="PF08327"/>
    </source>
</evidence>